<dbReference type="PROSITE" id="PS01287">
    <property type="entry name" value="RTC"/>
    <property type="match status" value="1"/>
</dbReference>
<evidence type="ECO:0000256" key="4">
    <source>
        <dbReference type="ARBA" id="ARBA00024481"/>
    </source>
</evidence>
<organism evidence="9 10">
    <name type="scientific">Ottowia testudinis</name>
    <dbReference type="NCBI Taxonomy" id="2816950"/>
    <lineage>
        <taxon>Bacteria</taxon>
        <taxon>Pseudomonadati</taxon>
        <taxon>Pseudomonadota</taxon>
        <taxon>Betaproteobacteria</taxon>
        <taxon>Burkholderiales</taxon>
        <taxon>Comamonadaceae</taxon>
        <taxon>Ottowia</taxon>
    </lineage>
</organism>
<reference evidence="9" key="1">
    <citation type="submission" date="2021-03" db="EMBL/GenBank/DDBJ databases">
        <title>Ottowia sp. 27C isolated from the cloaca of a Giant Asian pond turtle (Heosemys grandis).</title>
        <authorList>
            <person name="Spergser J."/>
            <person name="Busse H.-J."/>
        </authorList>
    </citation>
    <scope>NUCLEOTIDE SEQUENCE</scope>
    <source>
        <strain evidence="9">27C</strain>
    </source>
</reference>
<dbReference type="NCBIfam" id="NF003246">
    <property type="entry name" value="PRK04204.1-2"/>
    <property type="match status" value="1"/>
</dbReference>
<dbReference type="GO" id="GO:0005737">
    <property type="term" value="C:cytoplasm"/>
    <property type="evidence" value="ECO:0007669"/>
    <property type="project" value="UniProtKB-SubCell"/>
</dbReference>
<dbReference type="PIRSF" id="PIRSF005378">
    <property type="entry name" value="RNA3'_term_phos_cycl_euk"/>
    <property type="match status" value="1"/>
</dbReference>
<dbReference type="Gene3D" id="3.65.10.20">
    <property type="entry name" value="RNA 3'-terminal phosphate cyclase domain"/>
    <property type="match status" value="1"/>
</dbReference>
<feature type="active site" description="Tele-AMP-histidine intermediate" evidence="5">
    <location>
        <position position="323"/>
    </location>
</feature>
<proteinExistence type="inferred from homology"/>
<dbReference type="Pfam" id="PF05189">
    <property type="entry name" value="RTC_insert"/>
    <property type="match status" value="1"/>
</dbReference>
<keyword evidence="3 5" id="KW-0547">Nucleotide-binding</keyword>
<name>A0A975CJG8_9BURK</name>
<accession>A0A975CJG8</accession>
<evidence type="ECO:0000256" key="6">
    <source>
        <dbReference type="NCBIfam" id="TIGR03399"/>
    </source>
</evidence>
<feature type="domain" description="RNA 3'-terminal phosphate cyclase insert" evidence="8">
    <location>
        <begin position="186"/>
        <end position="277"/>
    </location>
</feature>
<dbReference type="NCBIfam" id="TIGR03399">
    <property type="entry name" value="RNA_3prim_cycl"/>
    <property type="match status" value="1"/>
</dbReference>
<evidence type="ECO:0000256" key="1">
    <source>
        <dbReference type="ARBA" id="ARBA00009206"/>
    </source>
</evidence>
<dbReference type="PANTHER" id="PTHR11096:SF0">
    <property type="entry name" value="RNA 3'-TERMINAL PHOSPHATE CYCLASE"/>
    <property type="match status" value="1"/>
</dbReference>
<protein>
    <recommendedName>
        <fullName evidence="5 6">RNA 3'-terminal phosphate cyclase</fullName>
        <shortName evidence="5">RNA cyclase</shortName>
        <shortName evidence="5">RNA-3'-phosphate cyclase</shortName>
        <ecNumber evidence="5 6">6.5.1.4</ecNumber>
    </recommendedName>
</protein>
<dbReference type="InterPro" id="IPR013791">
    <property type="entry name" value="RNA3'-term_phos_cycl_insert"/>
</dbReference>
<feature type="binding site" evidence="5">
    <location>
        <begin position="293"/>
        <end position="297"/>
    </location>
    <ligand>
        <name>ATP</name>
        <dbReference type="ChEBI" id="CHEBI:30616"/>
    </ligand>
</feature>
<dbReference type="AlphaFoldDB" id="A0A975CJG8"/>
<dbReference type="Proteomes" id="UP000663903">
    <property type="component" value="Chromosome"/>
</dbReference>
<evidence type="ECO:0000256" key="5">
    <source>
        <dbReference type="HAMAP-Rule" id="MF_00200"/>
    </source>
</evidence>
<dbReference type="InterPro" id="IPR037136">
    <property type="entry name" value="RNA3'_phos_cyclase_dom_sf"/>
</dbReference>
<feature type="binding site" evidence="5">
    <location>
        <position position="100"/>
    </location>
    <ligand>
        <name>ATP</name>
        <dbReference type="ChEBI" id="CHEBI:30616"/>
    </ligand>
</feature>
<sequence>MIELDGSQGEGGGQILRTALALSVVTGQPMGIDRIRAKRPKPGLMRQHLACVQAAQAISGAQVTGAELGSQQLRFAPGPVRAGDYTFSIASAGSAMLVLQTVLPPLLLADAPSDITLTGGTHNPMAPCFHFLRDAYAPLLARLAAGQPAPLALTLKRHGFYPAGGGQVQVHITPPAQPLQAFDLMARGAPRSAHAEALSPGLPRTVATRELQALAQAMGWAPEQQRYGSARQDEGPGNALIATLAHEHVTEVFTEYGARGVSAEEVAARLTTQLRDYQRSVGDDGGGAALGPHLADQWALLLALAVWQRGGQARFTCSEVTEHLRTNTEVIARFLPLAWSIAQGGAVAEVLVRRRV</sequence>
<keyword evidence="5" id="KW-0963">Cytoplasm</keyword>
<keyword evidence="5" id="KW-0067">ATP-binding</keyword>
<dbReference type="InterPro" id="IPR036553">
    <property type="entry name" value="RPTC_insert"/>
</dbReference>
<dbReference type="Pfam" id="PF01137">
    <property type="entry name" value="RTC"/>
    <property type="match status" value="1"/>
</dbReference>
<dbReference type="InterPro" id="IPR000228">
    <property type="entry name" value="RNA3'_term_phos_cyc"/>
</dbReference>
<dbReference type="InterPro" id="IPR023797">
    <property type="entry name" value="RNA3'_phos_cyclase_dom"/>
</dbReference>
<dbReference type="InterPro" id="IPR013792">
    <property type="entry name" value="RNA3'P_cycl/enolpyr_Trfase_a/b"/>
</dbReference>
<gene>
    <name evidence="5 9" type="primary">rtcA</name>
    <name evidence="9" type="ORF">J1M35_20255</name>
</gene>
<comment type="similarity">
    <text evidence="1 5">Belongs to the RNA 3'-terminal cyclase family. Type 1 subfamily.</text>
</comment>
<dbReference type="EMBL" id="CP071796">
    <property type="protein sequence ID" value="QTD45314.1"/>
    <property type="molecule type" value="Genomic_DNA"/>
</dbReference>
<evidence type="ECO:0000256" key="3">
    <source>
        <dbReference type="ARBA" id="ARBA00022741"/>
    </source>
</evidence>
<keyword evidence="10" id="KW-1185">Reference proteome</keyword>
<evidence type="ECO:0000313" key="9">
    <source>
        <dbReference type="EMBL" id="QTD45314.1"/>
    </source>
</evidence>
<comment type="catalytic activity">
    <reaction evidence="4 5">
        <text>a 3'-end 3'-phospho-ribonucleotide-RNA + ATP = a 3'-end 2',3'-cyclophospho-ribonucleotide-RNA + AMP + diphosphate</text>
        <dbReference type="Rhea" id="RHEA:23976"/>
        <dbReference type="Rhea" id="RHEA-COMP:10463"/>
        <dbReference type="Rhea" id="RHEA-COMP:10464"/>
        <dbReference type="ChEBI" id="CHEBI:30616"/>
        <dbReference type="ChEBI" id="CHEBI:33019"/>
        <dbReference type="ChEBI" id="CHEBI:83062"/>
        <dbReference type="ChEBI" id="CHEBI:83064"/>
        <dbReference type="ChEBI" id="CHEBI:456215"/>
        <dbReference type="EC" id="6.5.1.4"/>
    </reaction>
</comment>
<dbReference type="PANTHER" id="PTHR11096">
    <property type="entry name" value="RNA 3' TERMINAL PHOSPHATE CYCLASE"/>
    <property type="match status" value="1"/>
</dbReference>
<dbReference type="Gene3D" id="3.30.360.20">
    <property type="entry name" value="RNA 3'-terminal phosphate cyclase, insert domain"/>
    <property type="match status" value="1"/>
</dbReference>
<keyword evidence="2 5" id="KW-0436">Ligase</keyword>
<dbReference type="KEGG" id="otd:J1M35_20255"/>
<evidence type="ECO:0000313" key="10">
    <source>
        <dbReference type="Proteomes" id="UP000663903"/>
    </source>
</evidence>
<dbReference type="GO" id="GO:0006396">
    <property type="term" value="P:RNA processing"/>
    <property type="evidence" value="ECO:0007669"/>
    <property type="project" value="UniProtKB-UniRule"/>
</dbReference>
<dbReference type="SUPFAM" id="SSF55205">
    <property type="entry name" value="EPT/RTPC-like"/>
    <property type="match status" value="1"/>
</dbReference>
<comment type="subcellular location">
    <subcellularLocation>
        <location evidence="5">Cytoplasm</location>
    </subcellularLocation>
</comment>
<feature type="domain" description="RNA 3'-terminal phosphate cyclase" evidence="7">
    <location>
        <begin position="9"/>
        <end position="338"/>
    </location>
</feature>
<dbReference type="InterPro" id="IPR017770">
    <property type="entry name" value="RNA3'_term_phos_cyc_type_1"/>
</dbReference>
<evidence type="ECO:0000259" key="7">
    <source>
        <dbReference type="Pfam" id="PF01137"/>
    </source>
</evidence>
<dbReference type="GO" id="GO:0003963">
    <property type="term" value="F:RNA-3'-phosphate cyclase activity"/>
    <property type="evidence" value="ECO:0007669"/>
    <property type="project" value="UniProtKB-UniRule"/>
</dbReference>
<dbReference type="RefSeq" id="WP_208009064.1">
    <property type="nucleotide sequence ID" value="NZ_CP071796.1"/>
</dbReference>
<dbReference type="HAMAP" id="MF_00200">
    <property type="entry name" value="RTC"/>
    <property type="match status" value="1"/>
</dbReference>
<dbReference type="EC" id="6.5.1.4" evidence="5 6"/>
<evidence type="ECO:0000259" key="8">
    <source>
        <dbReference type="Pfam" id="PF05189"/>
    </source>
</evidence>
<dbReference type="SUPFAM" id="SSF52913">
    <property type="entry name" value="RNA 3'-terminal phosphate cyclase, RPTC, insert domain"/>
    <property type="match status" value="1"/>
</dbReference>
<dbReference type="GO" id="GO:0005524">
    <property type="term" value="F:ATP binding"/>
    <property type="evidence" value="ECO:0007669"/>
    <property type="project" value="UniProtKB-KW"/>
</dbReference>
<comment type="function">
    <text evidence="5">Catalyzes the conversion of 3'-phosphate to a 2',3'-cyclic phosphodiester at the end of RNA. The mechanism of action of the enzyme occurs in 3 steps: (A) adenylation of the enzyme by ATP; (B) transfer of adenylate to an RNA-N3'P to produce RNA-N3'PP5'A; (C) and attack of the adjacent 2'-hydroxyl on the 3'-phosphorus in the diester linkage to produce the cyclic end product. The biological role of this enzyme is unknown but it is likely to function in some aspects of cellular RNA processing.</text>
</comment>
<dbReference type="InterPro" id="IPR020719">
    <property type="entry name" value="RNA3'_term_phos_cycl-like_CS"/>
</dbReference>
<evidence type="ECO:0000256" key="2">
    <source>
        <dbReference type="ARBA" id="ARBA00022598"/>
    </source>
</evidence>